<gene>
    <name evidence="2" type="ORF">BU26DRAFT_607245</name>
</gene>
<evidence type="ECO:0008006" key="4">
    <source>
        <dbReference type="Google" id="ProtNLM"/>
    </source>
</evidence>
<dbReference type="Gene3D" id="3.30.420.40">
    <property type="match status" value="1"/>
</dbReference>
<dbReference type="InterPro" id="IPR043129">
    <property type="entry name" value="ATPase_NBD"/>
</dbReference>
<dbReference type="SUPFAM" id="SSF53067">
    <property type="entry name" value="Actin-like ATPase domain"/>
    <property type="match status" value="2"/>
</dbReference>
<protein>
    <recommendedName>
        <fullName evidence="4">Actin-like ATPase domain-containing protein</fullName>
    </recommendedName>
</protein>
<reference evidence="2" key="1">
    <citation type="journal article" date="2020" name="Stud. Mycol.">
        <title>101 Dothideomycetes genomes: a test case for predicting lifestyles and emergence of pathogens.</title>
        <authorList>
            <person name="Haridas S."/>
            <person name="Albert R."/>
            <person name="Binder M."/>
            <person name="Bloem J."/>
            <person name="Labutti K."/>
            <person name="Salamov A."/>
            <person name="Andreopoulos B."/>
            <person name="Baker S."/>
            <person name="Barry K."/>
            <person name="Bills G."/>
            <person name="Bluhm B."/>
            <person name="Cannon C."/>
            <person name="Castanera R."/>
            <person name="Culley D."/>
            <person name="Daum C."/>
            <person name="Ezra D."/>
            <person name="Gonzalez J."/>
            <person name="Henrissat B."/>
            <person name="Kuo A."/>
            <person name="Liang C."/>
            <person name="Lipzen A."/>
            <person name="Lutzoni F."/>
            <person name="Magnuson J."/>
            <person name="Mondo S."/>
            <person name="Nolan M."/>
            <person name="Ohm R."/>
            <person name="Pangilinan J."/>
            <person name="Park H.-J."/>
            <person name="Ramirez L."/>
            <person name="Alfaro M."/>
            <person name="Sun H."/>
            <person name="Tritt A."/>
            <person name="Yoshinaga Y."/>
            <person name="Zwiers L.-H."/>
            <person name="Turgeon B."/>
            <person name="Goodwin S."/>
            <person name="Spatafora J."/>
            <person name="Crous P."/>
            <person name="Grigoriev I."/>
        </authorList>
    </citation>
    <scope>NUCLEOTIDE SEQUENCE</scope>
    <source>
        <strain evidence="2">CBS 122368</strain>
    </source>
</reference>
<organism evidence="2 3">
    <name type="scientific">Trematosphaeria pertusa</name>
    <dbReference type="NCBI Taxonomy" id="390896"/>
    <lineage>
        <taxon>Eukaryota</taxon>
        <taxon>Fungi</taxon>
        <taxon>Dikarya</taxon>
        <taxon>Ascomycota</taxon>
        <taxon>Pezizomycotina</taxon>
        <taxon>Dothideomycetes</taxon>
        <taxon>Pleosporomycetidae</taxon>
        <taxon>Pleosporales</taxon>
        <taxon>Massarineae</taxon>
        <taxon>Trematosphaeriaceae</taxon>
        <taxon>Trematosphaeria</taxon>
    </lineage>
</organism>
<dbReference type="RefSeq" id="XP_033680955.1">
    <property type="nucleotide sequence ID" value="XM_033835738.1"/>
</dbReference>
<proteinExistence type="predicted"/>
<dbReference type="PANTHER" id="PTHR14187">
    <property type="entry name" value="ALPHA KINASE/ELONGATION FACTOR 2 KINASE"/>
    <property type="match status" value="1"/>
</dbReference>
<dbReference type="PANTHER" id="PTHR14187:SF5">
    <property type="entry name" value="HEAT SHOCK 70 KDA PROTEIN 12A"/>
    <property type="match status" value="1"/>
</dbReference>
<accession>A0A6A6I6G9</accession>
<evidence type="ECO:0000313" key="2">
    <source>
        <dbReference type="EMBL" id="KAF2245951.1"/>
    </source>
</evidence>
<keyword evidence="3" id="KW-1185">Reference proteome</keyword>
<dbReference type="AlphaFoldDB" id="A0A6A6I6G9"/>
<dbReference type="Proteomes" id="UP000800094">
    <property type="component" value="Unassembled WGS sequence"/>
</dbReference>
<feature type="region of interest" description="Disordered" evidence="1">
    <location>
        <begin position="1"/>
        <end position="76"/>
    </location>
</feature>
<name>A0A6A6I6G9_9PLEO</name>
<dbReference type="GeneID" id="54589068"/>
<feature type="compositionally biased region" description="Low complexity" evidence="1">
    <location>
        <begin position="33"/>
        <end position="73"/>
    </location>
</feature>
<dbReference type="EMBL" id="ML987199">
    <property type="protein sequence ID" value="KAF2245951.1"/>
    <property type="molecule type" value="Genomic_DNA"/>
</dbReference>
<evidence type="ECO:0000313" key="3">
    <source>
        <dbReference type="Proteomes" id="UP000800094"/>
    </source>
</evidence>
<feature type="compositionally biased region" description="Pro residues" evidence="1">
    <location>
        <begin position="15"/>
        <end position="32"/>
    </location>
</feature>
<sequence length="648" mass="72831">MDGDLQDQPLEYRVPTPPPLPLKPPPPPPPPTLELTLRRPSPYSFGPSSLSSHSRLSSLTSPRSLTSSQTSYSNPRSDSLHINVGIDFGTTYSGVCWAILGTHEPSVNVVTQWPGETSVKVPSEIAYKDGVVHWGFTIPPDVERLQWFKLLLLKENERFAKVQGSKQLKAARQLLEKLSKSAVDVVADYLGRLWECALVDIRKQEGSSMDGMPFRIVLTVPANWPLEARDEMRKAAQKAGLLDRRMGALETKLEFVGEPEAAALAAFFDGNIRRNIRVGDIVVICDAGGGTVDIVTYEVETVEPCVNLGECISGDMDLCGSIFLDEAFQEYLSVRMGKDKLRKLPQRTYRELIRTWENNVKRQYHKDTPEVTINLPHEVAKAIKSLRNMVKRKNGNKQLTGDLMRLSSEDIRGIFDPVMTSILTLIIKQRNATMEKRKRKPKAILLVGGLGGNKYLWASICRGAAIKAMTLDEPYDQPLPVVTSYISKAHYGIVCKVPFDKEKHSEEDRKFDSATNMDLAWNQMRWYVKKGEDVSKGKPVTMSWEKFHPESRPCTSFTIKMYECEAEDAPTRLTAEVRQCETIIIPFSWSNLLVQDGADGKRFRRVQFDLKMSMLGMGKLDFATYVDGNMVARKNVSVKLGDSHGERC</sequence>
<evidence type="ECO:0000256" key="1">
    <source>
        <dbReference type="SAM" id="MobiDB-lite"/>
    </source>
</evidence>
<dbReference type="OrthoDB" id="2963168at2759"/>
<dbReference type="CDD" id="cd10170">
    <property type="entry name" value="ASKHA_NBD_HSP70"/>
    <property type="match status" value="1"/>
</dbReference>